<protein>
    <submittedName>
        <fullName evidence="1">Uncharacterized protein</fullName>
    </submittedName>
</protein>
<gene>
    <name evidence="1" type="ORF">CKAN_02024800</name>
</gene>
<comment type="caution">
    <text evidence="1">The sequence shown here is derived from an EMBL/GenBank/DDBJ whole genome shotgun (WGS) entry which is preliminary data.</text>
</comment>
<dbReference type="AlphaFoldDB" id="A0A443PK33"/>
<name>A0A443PK33_9MAGN</name>
<keyword evidence="2" id="KW-1185">Reference proteome</keyword>
<sequence>MHKIIPCKTSSQEECPNFHVRRSYSQKSEKHHKVSPTKTYLGRMTCQNHTIGQSSISEQGSHFSSPWHPNMNPYSDFSIGMAKILGSDQTQGSSIGIAGTLSLLENRNPSLRVYRGRSRRTATYSRLPDFPCRRFASLLHPDVVLFTTASSCCGS</sequence>
<accession>A0A443PK33</accession>
<reference evidence="1 2" key="1">
    <citation type="journal article" date="2019" name="Nat. Plants">
        <title>Stout camphor tree genome fills gaps in understanding of flowering plant genome evolution.</title>
        <authorList>
            <person name="Chaw S.M."/>
            <person name="Liu Y.C."/>
            <person name="Wu Y.W."/>
            <person name="Wang H.Y."/>
            <person name="Lin C.I."/>
            <person name="Wu C.S."/>
            <person name="Ke H.M."/>
            <person name="Chang L.Y."/>
            <person name="Hsu C.Y."/>
            <person name="Yang H.T."/>
            <person name="Sudianto E."/>
            <person name="Hsu M.H."/>
            <person name="Wu K.P."/>
            <person name="Wang L.N."/>
            <person name="Leebens-Mack J.H."/>
            <person name="Tsai I.J."/>
        </authorList>
    </citation>
    <scope>NUCLEOTIDE SEQUENCE [LARGE SCALE GENOMIC DNA]</scope>
    <source>
        <strain evidence="2">cv. Chaw 1501</strain>
        <tissue evidence="1">Young leaves</tissue>
    </source>
</reference>
<organism evidence="1 2">
    <name type="scientific">Cinnamomum micranthum f. kanehirae</name>
    <dbReference type="NCBI Taxonomy" id="337451"/>
    <lineage>
        <taxon>Eukaryota</taxon>
        <taxon>Viridiplantae</taxon>
        <taxon>Streptophyta</taxon>
        <taxon>Embryophyta</taxon>
        <taxon>Tracheophyta</taxon>
        <taxon>Spermatophyta</taxon>
        <taxon>Magnoliopsida</taxon>
        <taxon>Magnoliidae</taxon>
        <taxon>Laurales</taxon>
        <taxon>Lauraceae</taxon>
        <taxon>Cinnamomum</taxon>
    </lineage>
</organism>
<evidence type="ECO:0000313" key="2">
    <source>
        <dbReference type="Proteomes" id="UP000283530"/>
    </source>
</evidence>
<evidence type="ECO:0000313" key="1">
    <source>
        <dbReference type="EMBL" id="RWR91109.1"/>
    </source>
</evidence>
<dbReference type="EMBL" id="QPKB01000008">
    <property type="protein sequence ID" value="RWR91109.1"/>
    <property type="molecule type" value="Genomic_DNA"/>
</dbReference>
<dbReference type="Proteomes" id="UP000283530">
    <property type="component" value="Unassembled WGS sequence"/>
</dbReference>
<proteinExistence type="predicted"/>